<evidence type="ECO:0008006" key="3">
    <source>
        <dbReference type="Google" id="ProtNLM"/>
    </source>
</evidence>
<evidence type="ECO:0000313" key="1">
    <source>
        <dbReference type="EMBL" id="APG61030.1"/>
    </source>
</evidence>
<protein>
    <recommendedName>
        <fullName evidence="3">DUF4403 domain-containing protein</fullName>
    </recommendedName>
</protein>
<sequence length="208" mass="23932">MRMENESLQQNIKVILPLSVKYAAIDKLLREKLTGEIIKKEDKAGEGSNYAQILDVTLEKSHKNNFDVQLNIKFQFLTTFFKNREADAEIHAVIQLDPSKQRLFIKDYSVVSDTNNWLADKLLQGVVNTWMYKRIKSKMTFDLDSFLSKNLDSINKQLENKLEVKTGTYVLGNLESIKLVEILAAETHLQLALNIKGHSEIEIDEINF</sequence>
<dbReference type="KEGG" id="grl:LPB144_11710"/>
<keyword evidence="2" id="KW-1185">Reference proteome</keyword>
<dbReference type="Pfam" id="PF14356">
    <property type="entry name" value="DUF4403"/>
    <property type="match status" value="1"/>
</dbReference>
<dbReference type="EMBL" id="CP018153">
    <property type="protein sequence ID" value="APG61030.1"/>
    <property type="molecule type" value="Genomic_DNA"/>
</dbReference>
<dbReference type="AlphaFoldDB" id="A0A1L3J7D6"/>
<organism evidence="1 2">
    <name type="scientific">Christiangramia salexigens</name>
    <dbReference type="NCBI Taxonomy" id="1913577"/>
    <lineage>
        <taxon>Bacteria</taxon>
        <taxon>Pseudomonadati</taxon>
        <taxon>Bacteroidota</taxon>
        <taxon>Flavobacteriia</taxon>
        <taxon>Flavobacteriales</taxon>
        <taxon>Flavobacteriaceae</taxon>
        <taxon>Christiangramia</taxon>
    </lineage>
</organism>
<dbReference type="Proteomes" id="UP000182510">
    <property type="component" value="Chromosome"/>
</dbReference>
<reference evidence="1 2" key="1">
    <citation type="submission" date="2016-11" db="EMBL/GenBank/DDBJ databases">
        <title>Gramella sp. LPB0144 isolated from marine environment.</title>
        <authorList>
            <person name="Kim E."/>
            <person name="Yi H."/>
        </authorList>
    </citation>
    <scope>NUCLEOTIDE SEQUENCE [LARGE SCALE GENOMIC DNA]</scope>
    <source>
        <strain evidence="1 2">LPB0144</strain>
    </source>
</reference>
<proteinExistence type="predicted"/>
<name>A0A1L3J7D6_9FLAO</name>
<evidence type="ECO:0000313" key="2">
    <source>
        <dbReference type="Proteomes" id="UP000182510"/>
    </source>
</evidence>
<gene>
    <name evidence="1" type="ORF">LPB144_11710</name>
</gene>
<accession>A0A1L3J7D6</accession>
<dbReference type="InterPro" id="IPR025515">
    <property type="entry name" value="DUF4403"/>
</dbReference>